<dbReference type="Proteomes" id="UP000033448">
    <property type="component" value="Unassembled WGS sequence"/>
</dbReference>
<dbReference type="RefSeq" id="WP_045251067.1">
    <property type="nucleotide sequence ID" value="NZ_JYIT01000080.1"/>
</dbReference>
<sequence>MNNEINGNVGGAAFPIKRRTIVKGVGWSIPVIAASAAMPLASASGITTLSFTAAVYAASACGTMTATIQAMNGASPSANAAVTVSLPDGLMWPDGTTGPKSFTTDSAGQVSLTLKAPANNGTYAIIAAAGATTATASVTVTGSTTTTYVWQNYNNTTSDRSTTYANIPASATPLGNNFFLADGAVWWGNSTNKGGKIVASGVTQAVAFHSDSNGHDADWVTMLVNGTWTSFYGTTGSNGTYATYPAVPATATALQNFYFLDGTTLYYGNTPVLSNVTDAFGSYGGNADYLDVLINGVWYTYNNQNGFTNPLYTNSVVPAGATPLGNQYFLDAGTLYFRNALVTTGVTQAVAFRSPNNNYADALVNGVWKSYRDGSLSETYATVPAGATPLKNHYFLNNGTLSYKNTVVASGVTSAQGYYGGDQGSHADFVNFNQTGTC</sequence>
<name>A0A0F0KRK1_9MICO</name>
<proteinExistence type="predicted"/>
<gene>
    <name evidence="1" type="ORF">RL72_02395</name>
</gene>
<dbReference type="PATRIC" id="fig|582680.7.peg.2444"/>
<dbReference type="EMBL" id="JYIT01000080">
    <property type="protein sequence ID" value="KJL21856.1"/>
    <property type="molecule type" value="Genomic_DNA"/>
</dbReference>
<comment type="caution">
    <text evidence="1">The sequence shown here is derived from an EMBL/GenBank/DDBJ whole genome shotgun (WGS) entry which is preliminary data.</text>
</comment>
<organism evidence="1 2">
    <name type="scientific">Microbacterium azadirachtae</name>
    <dbReference type="NCBI Taxonomy" id="582680"/>
    <lineage>
        <taxon>Bacteria</taxon>
        <taxon>Bacillati</taxon>
        <taxon>Actinomycetota</taxon>
        <taxon>Actinomycetes</taxon>
        <taxon>Micrococcales</taxon>
        <taxon>Microbacteriaceae</taxon>
        <taxon>Microbacterium</taxon>
    </lineage>
</organism>
<dbReference type="AlphaFoldDB" id="A0A0F0KRK1"/>
<accession>A0A0F0KRK1</accession>
<keyword evidence="2" id="KW-1185">Reference proteome</keyword>
<evidence type="ECO:0000313" key="2">
    <source>
        <dbReference type="Proteomes" id="UP000033448"/>
    </source>
</evidence>
<protein>
    <submittedName>
        <fullName evidence="1">Uncharacterized protein</fullName>
    </submittedName>
</protein>
<reference evidence="1 2" key="1">
    <citation type="submission" date="2015-02" db="EMBL/GenBank/DDBJ databases">
        <title>Draft genome sequences of ten Microbacterium spp. with emphasis on heavy metal contaminated environments.</title>
        <authorList>
            <person name="Corretto E."/>
        </authorList>
    </citation>
    <scope>NUCLEOTIDE SEQUENCE [LARGE SCALE GENOMIC DNA]</scope>
    <source>
        <strain evidence="1 2">DSM 23848</strain>
    </source>
</reference>
<evidence type="ECO:0000313" key="1">
    <source>
        <dbReference type="EMBL" id="KJL21856.1"/>
    </source>
</evidence>
<dbReference type="OrthoDB" id="5122649at2"/>